<dbReference type="EMBL" id="JARRAG010000002">
    <property type="protein sequence ID" value="MDG3007781.1"/>
    <property type="molecule type" value="Genomic_DNA"/>
</dbReference>
<feature type="domain" description="Thioredoxin" evidence="4">
    <location>
        <begin position="735"/>
        <end position="881"/>
    </location>
</feature>
<dbReference type="Pfam" id="PF07732">
    <property type="entry name" value="Cu-oxidase_3"/>
    <property type="match status" value="1"/>
</dbReference>
<gene>
    <name evidence="5" type="ORF">PZE19_28800</name>
</gene>
<dbReference type="PROSITE" id="PS00080">
    <property type="entry name" value="MULTICOPPER_OXIDASE2"/>
    <property type="match status" value="1"/>
</dbReference>
<dbReference type="SUPFAM" id="SSF49503">
    <property type="entry name" value="Cupredoxins"/>
    <property type="match status" value="3"/>
</dbReference>
<accession>A0ABT6FJV3</accession>
<feature type="chain" id="PRO_5045565068" evidence="3">
    <location>
        <begin position="27"/>
        <end position="881"/>
    </location>
</feature>
<proteinExistence type="predicted"/>
<dbReference type="InterPro" id="IPR008972">
    <property type="entry name" value="Cupredoxin"/>
</dbReference>
<evidence type="ECO:0000256" key="2">
    <source>
        <dbReference type="ARBA" id="ARBA00023002"/>
    </source>
</evidence>
<dbReference type="CDD" id="cd13853">
    <property type="entry name" value="CuRO_1_Tth-MCO_like"/>
    <property type="match status" value="1"/>
</dbReference>
<organism evidence="5 6">
    <name type="scientific">Paludisphaera mucosa</name>
    <dbReference type="NCBI Taxonomy" id="3030827"/>
    <lineage>
        <taxon>Bacteria</taxon>
        <taxon>Pseudomonadati</taxon>
        <taxon>Planctomycetota</taxon>
        <taxon>Planctomycetia</taxon>
        <taxon>Isosphaerales</taxon>
        <taxon>Isosphaeraceae</taxon>
        <taxon>Paludisphaera</taxon>
    </lineage>
</organism>
<evidence type="ECO:0000256" key="1">
    <source>
        <dbReference type="ARBA" id="ARBA00022723"/>
    </source>
</evidence>
<evidence type="ECO:0000313" key="6">
    <source>
        <dbReference type="Proteomes" id="UP001216907"/>
    </source>
</evidence>
<keyword evidence="3" id="KW-0732">Signal</keyword>
<evidence type="ECO:0000256" key="3">
    <source>
        <dbReference type="SAM" id="SignalP"/>
    </source>
</evidence>
<keyword evidence="2" id="KW-0560">Oxidoreductase</keyword>
<dbReference type="CDD" id="cd13900">
    <property type="entry name" value="CuRO_3_Tth-MCO_like"/>
    <property type="match status" value="1"/>
</dbReference>
<dbReference type="PANTHER" id="PTHR11709:SF518">
    <property type="entry name" value="MULTICOPPER OXIDASE"/>
    <property type="match status" value="1"/>
</dbReference>
<evidence type="ECO:0000313" key="5">
    <source>
        <dbReference type="EMBL" id="MDG3007781.1"/>
    </source>
</evidence>
<reference evidence="5 6" key="1">
    <citation type="submission" date="2023-03" db="EMBL/GenBank/DDBJ databases">
        <title>Paludisphaera mucosa sp. nov. a novel planctomycete from northern fen.</title>
        <authorList>
            <person name="Ivanova A."/>
        </authorList>
    </citation>
    <scope>NUCLEOTIDE SEQUENCE [LARGE SCALE GENOMIC DNA]</scope>
    <source>
        <strain evidence="5 6">Pla2</strain>
    </source>
</reference>
<dbReference type="Gene3D" id="2.60.40.420">
    <property type="entry name" value="Cupredoxins - blue copper proteins"/>
    <property type="match status" value="3"/>
</dbReference>
<feature type="signal peptide" evidence="3">
    <location>
        <begin position="1"/>
        <end position="26"/>
    </location>
</feature>
<protein>
    <submittedName>
        <fullName evidence="5">Multicopper oxidase domain-containing protein</fullName>
    </submittedName>
</protein>
<dbReference type="Pfam" id="PF07731">
    <property type="entry name" value="Cu-oxidase_2"/>
    <property type="match status" value="1"/>
</dbReference>
<dbReference type="Gene3D" id="3.40.30.10">
    <property type="entry name" value="Glutaredoxin"/>
    <property type="match status" value="1"/>
</dbReference>
<dbReference type="Pfam" id="PF00578">
    <property type="entry name" value="AhpC-TSA"/>
    <property type="match status" value="1"/>
</dbReference>
<sequence length="881" mass="97408">MSTSPRRRSLWLIPLVLPIVCGPARAQDDKSRTAREASAQKIQEAIPPAAQQFRRDLRSFIRSVDEKERFQAAPSAAAAAAELERARYRNPYFRSGEERRSSDGVLDTSLSIVYGERKLWRPDTLKTDGRGGLLNAAGQPLPEGEEPVVLVDQGVIGVRLRSYEGLAVGPTLRVKPGEILRVKMKNQLPPENPDDHQPDVNVPHGFNRTNLHTHGLHVTPVGNGDNVLLTINPGEEFINEIPVPEDHVAGTFWYHAHLHGSTAMQVSSGMAGALIIDAPEDHAGAVDNVPGIATAEERICLFQQIAYHPEAQSAPGLKLLPMLTEVGGLPQSGQDEIVVGRVGATLHFRIFDAKGVRTVDTDETKLIGKESELTRFRERLEAMDWPPSPTPEQRVELVAAVRSLAGLVTYVLEDFNRAFGPRRWIDGKKSQGWRTTVNGQLQPVIRVASGKLQRFRFIHGGIRDPIVVQFAPIPEDLLQAGRADEIRYDVDAINDEGMREFALDGIPLPEIRRTKAIELQPGYRSEALVRLTNTTGRVQHYLMWDGPSTVSLDPAAQDSTKEAGILAIVEVLPGEPGDEEAWPTLHDFSKVRRPIPIAPQDVVGLQTINLELNPAPAHPSVNGRSYDPDAAPLAVKLGRTDEWRLTTNAAAHPFHIHVNPFYVVSETSQDGVVTPIGVWKDTLLVTAGRTQTIRTHYKRYIGDFVLHCHILDHEDQGMMMGVSIKNTTYEVGAKLANPHPAPRWSLPDAADAARKLDDLLGSDATVLVFLQRQDCPACNAQIRAFRDAVSKFPDLKKVDVVFVAPGEKAAFQPDPAFPYTAVYDKDLGQFKAYGCYVPRHKAALHGMFLLDKTGQVRWREVSDAPYMNIDQLLREVDAIKR</sequence>
<dbReference type="SUPFAM" id="SSF52833">
    <property type="entry name" value="Thioredoxin-like"/>
    <property type="match status" value="1"/>
</dbReference>
<dbReference type="InterPro" id="IPR013766">
    <property type="entry name" value="Thioredoxin_domain"/>
</dbReference>
<dbReference type="PANTHER" id="PTHR11709">
    <property type="entry name" value="MULTI-COPPER OXIDASE"/>
    <property type="match status" value="1"/>
</dbReference>
<keyword evidence="6" id="KW-1185">Reference proteome</keyword>
<comment type="caution">
    <text evidence="5">The sequence shown here is derived from an EMBL/GenBank/DDBJ whole genome shotgun (WGS) entry which is preliminary data.</text>
</comment>
<dbReference type="Proteomes" id="UP001216907">
    <property type="component" value="Unassembled WGS sequence"/>
</dbReference>
<name>A0ABT6FJV3_9BACT</name>
<dbReference type="InterPro" id="IPR011707">
    <property type="entry name" value="Cu-oxidase-like_N"/>
</dbReference>
<dbReference type="PROSITE" id="PS51352">
    <property type="entry name" value="THIOREDOXIN_2"/>
    <property type="match status" value="1"/>
</dbReference>
<keyword evidence="1" id="KW-0479">Metal-binding</keyword>
<dbReference type="RefSeq" id="WP_277864053.1">
    <property type="nucleotide sequence ID" value="NZ_JARRAG010000002.1"/>
</dbReference>
<dbReference type="InterPro" id="IPR045087">
    <property type="entry name" value="Cu-oxidase_fam"/>
</dbReference>
<evidence type="ECO:0000259" key="4">
    <source>
        <dbReference type="PROSITE" id="PS51352"/>
    </source>
</evidence>
<dbReference type="InterPro" id="IPR002355">
    <property type="entry name" value="Cu_oxidase_Cu_BS"/>
</dbReference>
<dbReference type="InterPro" id="IPR000866">
    <property type="entry name" value="AhpC/TSA"/>
</dbReference>
<dbReference type="InterPro" id="IPR011706">
    <property type="entry name" value="Cu-oxidase_C"/>
</dbReference>
<dbReference type="InterPro" id="IPR036249">
    <property type="entry name" value="Thioredoxin-like_sf"/>
</dbReference>